<dbReference type="EMBL" id="LAJG01000025">
    <property type="protein sequence ID" value="KKB77453.1"/>
    <property type="molecule type" value="Genomic_DNA"/>
</dbReference>
<dbReference type="InterPro" id="IPR036182">
    <property type="entry name" value="PCuAC_sf"/>
</dbReference>
<dbReference type="PATRIC" id="fig|361041.3.peg.2388"/>
<dbReference type="InterPro" id="IPR007410">
    <property type="entry name" value="LpqE-like"/>
</dbReference>
<dbReference type="STRING" id="361041.VW35_14990"/>
<evidence type="ECO:0008006" key="4">
    <source>
        <dbReference type="Google" id="ProtNLM"/>
    </source>
</evidence>
<dbReference type="Gene3D" id="2.60.40.1890">
    <property type="entry name" value="PCu(A)C copper chaperone"/>
    <property type="match status" value="1"/>
</dbReference>
<dbReference type="PANTHER" id="PTHR36302">
    <property type="entry name" value="BLR7088 PROTEIN"/>
    <property type="match status" value="1"/>
</dbReference>
<keyword evidence="1" id="KW-0732">Signal</keyword>
<evidence type="ECO:0000256" key="1">
    <source>
        <dbReference type="SAM" id="SignalP"/>
    </source>
</evidence>
<proteinExistence type="predicted"/>
<gene>
    <name evidence="2" type="ORF">VW35_14990</name>
</gene>
<reference evidence="2 3" key="1">
    <citation type="submission" date="2015-03" db="EMBL/GenBank/DDBJ databases">
        <authorList>
            <person name="Hassan Y.I."/>
            <person name="Lepp D."/>
            <person name="Zhou T."/>
        </authorList>
    </citation>
    <scope>NUCLEOTIDE SEQUENCE [LARGE SCALE GENOMIC DNA]</scope>
    <source>
        <strain evidence="2 3">GH2-10</strain>
    </source>
</reference>
<comment type="caution">
    <text evidence="2">The sequence shown here is derived from an EMBL/GenBank/DDBJ whole genome shotgun (WGS) entry which is preliminary data.</text>
</comment>
<evidence type="ECO:0000313" key="3">
    <source>
        <dbReference type="Proteomes" id="UP000033514"/>
    </source>
</evidence>
<keyword evidence="3" id="KW-1185">Reference proteome</keyword>
<dbReference type="InterPro" id="IPR058248">
    <property type="entry name" value="Lxx211020-like"/>
</dbReference>
<sequence>MIMKIALGLALIGILAASPAVAHDFTQVSIYLDHPMIEEAPPNAPVLGGYLSIQNMGDVDDRLIAIESPAAEKVEMHRSTVTDGIARMQPMAEGLLVPAGQTVWLDDGMHAMFVKPAQRYRVGDEVPATLVFEKAGRIDVTFKVEERTAGAGASHEGHGQ</sequence>
<dbReference type="AlphaFoldDB" id="A0A0F5L524"/>
<evidence type="ECO:0000313" key="2">
    <source>
        <dbReference type="EMBL" id="KKB77453.1"/>
    </source>
</evidence>
<organism evidence="2 3">
    <name type="scientific">Devosia soli</name>
    <dbReference type="NCBI Taxonomy" id="361041"/>
    <lineage>
        <taxon>Bacteria</taxon>
        <taxon>Pseudomonadati</taxon>
        <taxon>Pseudomonadota</taxon>
        <taxon>Alphaproteobacteria</taxon>
        <taxon>Hyphomicrobiales</taxon>
        <taxon>Devosiaceae</taxon>
        <taxon>Devosia</taxon>
    </lineage>
</organism>
<dbReference type="SUPFAM" id="SSF110087">
    <property type="entry name" value="DR1885-like metal-binding protein"/>
    <property type="match status" value="1"/>
</dbReference>
<dbReference type="Pfam" id="PF04314">
    <property type="entry name" value="PCuAC"/>
    <property type="match status" value="1"/>
</dbReference>
<feature type="signal peptide" evidence="1">
    <location>
        <begin position="1"/>
        <end position="22"/>
    </location>
</feature>
<protein>
    <recommendedName>
        <fullName evidence="4">Copper chaperone</fullName>
    </recommendedName>
</protein>
<accession>A0A0F5L524</accession>
<dbReference type="PANTHER" id="PTHR36302:SF1">
    <property type="entry name" value="COPPER CHAPERONE PCU(A)C"/>
    <property type="match status" value="1"/>
</dbReference>
<feature type="chain" id="PRO_5002491586" description="Copper chaperone" evidence="1">
    <location>
        <begin position="23"/>
        <end position="160"/>
    </location>
</feature>
<name>A0A0F5L524_9HYPH</name>
<dbReference type="Proteomes" id="UP000033514">
    <property type="component" value="Unassembled WGS sequence"/>
</dbReference>